<feature type="binding site" evidence="9">
    <location>
        <position position="91"/>
    </location>
    <ligand>
        <name>Mn(2+)</name>
        <dbReference type="ChEBI" id="CHEBI:29035"/>
        <label>2</label>
    </ligand>
</feature>
<sequence>MRAEQIPDRNIGMEMVRVTEAAALAAARWMGRGDKNGADKAAVDAMRLMLDTVAMDGVIVIGEGEKDQAPMLYNGERVGNGKGPQMDVAVDPLEGTRLTAMGRPGAVSVIACAPRGTLYSPKDMFYMEKIAVGPEAKGCIDLSAPVKWNLEQVAKAKGMPVEELTVIILDRDRNTEIADQVRAAGARIKFITDGDAPAAISAGIAGSGVDVMLGIGGSPEGVIAAAALKCLEGDFQGRLWARDENDRRMAAELGLDLERVLTIDDLVQSDDVFFAATGVTGGELLAGVEFTPRGAVSESLVMRSRSGTIRRIRAEHHWRKLQGMGNSR</sequence>
<evidence type="ECO:0000256" key="4">
    <source>
        <dbReference type="ARBA" id="ARBA00022801"/>
    </source>
</evidence>
<comment type="cofactor">
    <cofactor evidence="9">
        <name>Mn(2+)</name>
        <dbReference type="ChEBI" id="CHEBI:29035"/>
    </cofactor>
</comment>
<evidence type="ECO:0000256" key="10">
    <source>
        <dbReference type="PIRSR" id="PIRSR004532-2"/>
    </source>
</evidence>
<dbReference type="EMBL" id="PDJQ01000001">
    <property type="protein sequence ID" value="PFG73838.1"/>
    <property type="molecule type" value="Genomic_DNA"/>
</dbReference>
<comment type="catalytic activity">
    <reaction evidence="1">
        <text>beta-D-fructose 1,6-bisphosphate + H2O = beta-D-fructose 6-phosphate + phosphate</text>
        <dbReference type="Rhea" id="RHEA:11064"/>
        <dbReference type="ChEBI" id="CHEBI:15377"/>
        <dbReference type="ChEBI" id="CHEBI:32966"/>
        <dbReference type="ChEBI" id="CHEBI:43474"/>
        <dbReference type="ChEBI" id="CHEBI:57634"/>
        <dbReference type="EC" id="3.1.3.11"/>
    </reaction>
</comment>
<dbReference type="GO" id="GO:0006071">
    <property type="term" value="P:glycerol metabolic process"/>
    <property type="evidence" value="ECO:0007669"/>
    <property type="project" value="InterPro"/>
</dbReference>
<evidence type="ECO:0000256" key="5">
    <source>
        <dbReference type="ARBA" id="ARBA00023211"/>
    </source>
</evidence>
<comment type="pathway">
    <text evidence="7">Carbohydrate biosynthesis.</text>
</comment>
<evidence type="ECO:0000256" key="8">
    <source>
        <dbReference type="PIRNR" id="PIRNR004532"/>
    </source>
</evidence>
<dbReference type="SUPFAM" id="SSF56655">
    <property type="entry name" value="Carbohydrate phosphatase"/>
    <property type="match status" value="1"/>
</dbReference>
<evidence type="ECO:0000256" key="9">
    <source>
        <dbReference type="PIRSR" id="PIRSR004532-1"/>
    </source>
</evidence>
<dbReference type="PANTHER" id="PTHR30447">
    <property type="entry name" value="FRUCTOSE-1,6-BISPHOSPHATASE CLASS 2"/>
    <property type="match status" value="1"/>
</dbReference>
<feature type="binding site" evidence="10">
    <location>
        <position position="126"/>
    </location>
    <ligand>
        <name>substrate</name>
    </ligand>
</feature>
<dbReference type="Proteomes" id="UP000223071">
    <property type="component" value="Unassembled WGS sequence"/>
</dbReference>
<dbReference type="FunFam" id="3.40.190.90:FF:000001">
    <property type="entry name" value="Fructose-1,6-bisphosphatase"/>
    <property type="match status" value="1"/>
</dbReference>
<gene>
    <name evidence="11" type="ORF">A9A59_1044</name>
</gene>
<feature type="binding site" evidence="10">
    <location>
        <begin position="94"/>
        <end position="96"/>
    </location>
    <ligand>
        <name>substrate</name>
    </ligand>
</feature>
<feature type="binding site" evidence="9">
    <location>
        <position position="63"/>
    </location>
    <ligand>
        <name>Mn(2+)</name>
        <dbReference type="ChEBI" id="CHEBI:29035"/>
        <label>1</label>
    </ligand>
</feature>
<evidence type="ECO:0000256" key="6">
    <source>
        <dbReference type="ARBA" id="ARBA00023277"/>
    </source>
</evidence>
<comment type="similarity">
    <text evidence="2 8">Belongs to the FBPase class 2 family.</text>
</comment>
<dbReference type="Pfam" id="PF03320">
    <property type="entry name" value="FBPase_glpX"/>
    <property type="match status" value="1"/>
</dbReference>
<proteinExistence type="inferred from homology"/>
<evidence type="ECO:0000313" key="12">
    <source>
        <dbReference type="Proteomes" id="UP000223071"/>
    </source>
</evidence>
<dbReference type="PANTHER" id="PTHR30447:SF0">
    <property type="entry name" value="FRUCTOSE-1,6-BISPHOSPHATASE 1 CLASS 2-RELATED"/>
    <property type="match status" value="1"/>
</dbReference>
<keyword evidence="6 8" id="KW-0119">Carbohydrate metabolism</keyword>
<keyword evidence="4" id="KW-0378">Hydrolase</keyword>
<keyword evidence="5 9" id="KW-0464">Manganese</keyword>
<evidence type="ECO:0000256" key="7">
    <source>
        <dbReference type="ARBA" id="ARBA00024331"/>
    </source>
</evidence>
<evidence type="ECO:0000256" key="3">
    <source>
        <dbReference type="ARBA" id="ARBA00022723"/>
    </source>
</evidence>
<evidence type="ECO:0000313" key="11">
    <source>
        <dbReference type="EMBL" id="PFG73838.1"/>
    </source>
</evidence>
<protein>
    <recommendedName>
        <fullName evidence="8">Fructose-1,6-bisphosphatase</fullName>
    </recommendedName>
</protein>
<feature type="binding site" evidence="9">
    <location>
        <position position="39"/>
    </location>
    <ligand>
        <name>Mn(2+)</name>
        <dbReference type="ChEBI" id="CHEBI:29035"/>
        <label>1</label>
    </ligand>
</feature>
<dbReference type="Gene3D" id="3.30.540.10">
    <property type="entry name" value="Fructose-1,6-Bisphosphatase, subunit A, domain 1"/>
    <property type="match status" value="1"/>
</dbReference>
<reference evidence="11 12" key="1">
    <citation type="submission" date="2017-09" db="EMBL/GenBank/DDBJ databases">
        <title>Sequencing the genomes of two abundant thermophiles in Great Basin hot springs: Thermocrinis jamiesonii and novel Chloroflexi Thermoflexus hugenholtzii.</title>
        <authorList>
            <person name="Hedlund B."/>
        </authorList>
    </citation>
    <scope>NUCLEOTIDE SEQUENCE [LARGE SCALE GENOMIC DNA]</scope>
    <source>
        <strain evidence="11 12">G233</strain>
    </source>
</reference>
<dbReference type="GO" id="GO:0005829">
    <property type="term" value="C:cytosol"/>
    <property type="evidence" value="ECO:0007669"/>
    <property type="project" value="TreeGrafter"/>
</dbReference>
<feature type="binding site" evidence="10">
    <location>
        <begin position="171"/>
        <end position="173"/>
    </location>
    <ligand>
        <name>substrate</name>
    </ligand>
</feature>
<feature type="binding site" evidence="10">
    <location>
        <begin position="193"/>
        <end position="195"/>
    </location>
    <ligand>
        <name>substrate</name>
    </ligand>
</feature>
<accession>A0A2A9HDG1</accession>
<name>A0A2A9HDG1_TEPT2</name>
<dbReference type="AlphaFoldDB" id="A0A2A9HDG1"/>
<dbReference type="Gene3D" id="3.40.190.90">
    <property type="match status" value="1"/>
</dbReference>
<dbReference type="CDD" id="cd01516">
    <property type="entry name" value="FBPase_glpX"/>
    <property type="match status" value="1"/>
</dbReference>
<dbReference type="PIRSF" id="PIRSF004532">
    <property type="entry name" value="GlpX"/>
    <property type="match status" value="1"/>
</dbReference>
<dbReference type="GO" id="GO:0042132">
    <property type="term" value="F:fructose 1,6-bisphosphate 1-phosphatase activity"/>
    <property type="evidence" value="ECO:0007669"/>
    <property type="project" value="UniProtKB-EC"/>
</dbReference>
<dbReference type="GO" id="GO:0030388">
    <property type="term" value="P:fructose 1,6-bisphosphate metabolic process"/>
    <property type="evidence" value="ECO:0007669"/>
    <property type="project" value="TreeGrafter"/>
</dbReference>
<organism evidence="11 12">
    <name type="scientific">Tepidiforma thermophila (strain KCTC 52669 / CGMCC 1.13589 / G233)</name>
    <dbReference type="NCBI Taxonomy" id="2761530"/>
    <lineage>
        <taxon>Bacteria</taxon>
        <taxon>Bacillati</taxon>
        <taxon>Chloroflexota</taxon>
        <taxon>Tepidiformia</taxon>
        <taxon>Tepidiformales</taxon>
        <taxon>Tepidiformaceae</taxon>
        <taxon>Tepidiforma</taxon>
    </lineage>
</organism>
<dbReference type="GO" id="GO:0006094">
    <property type="term" value="P:gluconeogenesis"/>
    <property type="evidence" value="ECO:0007669"/>
    <property type="project" value="InterPro"/>
</dbReference>
<evidence type="ECO:0000256" key="1">
    <source>
        <dbReference type="ARBA" id="ARBA00001273"/>
    </source>
</evidence>
<evidence type="ECO:0000256" key="2">
    <source>
        <dbReference type="ARBA" id="ARBA00008989"/>
    </source>
</evidence>
<feature type="binding site" evidence="10">
    <location>
        <position position="217"/>
    </location>
    <ligand>
        <name>substrate</name>
    </ligand>
</feature>
<feature type="binding site" evidence="9">
    <location>
        <position position="94"/>
    </location>
    <ligand>
        <name>Mn(2+)</name>
        <dbReference type="ChEBI" id="CHEBI:29035"/>
        <label>2</label>
    </ligand>
</feature>
<dbReference type="RefSeq" id="WP_098503272.1">
    <property type="nucleotide sequence ID" value="NZ_PDJQ01000001.1"/>
</dbReference>
<dbReference type="NCBIfam" id="TIGR00330">
    <property type="entry name" value="glpX"/>
    <property type="match status" value="1"/>
</dbReference>
<keyword evidence="3 9" id="KW-0479">Metal-binding</keyword>
<dbReference type="GO" id="GO:0046872">
    <property type="term" value="F:metal ion binding"/>
    <property type="evidence" value="ECO:0007669"/>
    <property type="project" value="UniProtKB-KW"/>
</dbReference>
<comment type="caution">
    <text evidence="11">The sequence shown here is derived from an EMBL/GenBank/DDBJ whole genome shotgun (WGS) entry which is preliminary data.</text>
</comment>
<feature type="binding site" evidence="9">
    <location>
        <position position="220"/>
    </location>
    <ligand>
        <name>Mn(2+)</name>
        <dbReference type="ChEBI" id="CHEBI:29035"/>
        <label>2</label>
    </ligand>
</feature>
<keyword evidence="12" id="KW-1185">Reference proteome</keyword>
<dbReference type="InterPro" id="IPR004464">
    <property type="entry name" value="FBPase_class-2/SBPase"/>
</dbReference>